<keyword evidence="1" id="KW-0472">Membrane</keyword>
<accession>A0A2M7CI06</accession>
<reference evidence="4" key="1">
    <citation type="submission" date="2017-09" db="EMBL/GenBank/DDBJ databases">
        <title>Depth-based differentiation of microbial function through sediment-hosted aquifers and enrichment of novel symbionts in the deep terrestrial subsurface.</title>
        <authorList>
            <person name="Probst A.J."/>
            <person name="Ladd B."/>
            <person name="Jarett J.K."/>
            <person name="Geller-Mcgrath D.E."/>
            <person name="Sieber C.M.K."/>
            <person name="Emerson J.B."/>
            <person name="Anantharaman K."/>
            <person name="Thomas B.C."/>
            <person name="Malmstrom R."/>
            <person name="Stieglmeier M."/>
            <person name="Klingl A."/>
            <person name="Woyke T."/>
            <person name="Ryan C.M."/>
            <person name="Banfield J.F."/>
        </authorList>
    </citation>
    <scope>NUCLEOTIDE SEQUENCE [LARGE SCALE GENOMIC DNA]</scope>
</reference>
<gene>
    <name evidence="3" type="ORF">COS38_02430</name>
</gene>
<organism evidence="3 4">
    <name type="scientific">Candidatus Berkelbacteria bacterium CG03_land_8_20_14_0_80_40_36</name>
    <dbReference type="NCBI Taxonomy" id="1974509"/>
    <lineage>
        <taxon>Bacteria</taxon>
        <taxon>Candidatus Berkelbacteria</taxon>
    </lineage>
</organism>
<dbReference type="EMBL" id="PEUM01000066">
    <property type="protein sequence ID" value="PIV25286.1"/>
    <property type="molecule type" value="Genomic_DNA"/>
</dbReference>
<proteinExistence type="predicted"/>
<dbReference type="PANTHER" id="PTHR37938:SF1">
    <property type="entry name" value="BLL0215 PROTEIN"/>
    <property type="match status" value="1"/>
</dbReference>
<dbReference type="AlphaFoldDB" id="A0A2M7CI06"/>
<evidence type="ECO:0000256" key="1">
    <source>
        <dbReference type="SAM" id="Phobius"/>
    </source>
</evidence>
<evidence type="ECO:0000313" key="3">
    <source>
        <dbReference type="EMBL" id="PIV25286.1"/>
    </source>
</evidence>
<keyword evidence="1" id="KW-0812">Transmembrane</keyword>
<comment type="caution">
    <text evidence="3">The sequence shown here is derived from an EMBL/GenBank/DDBJ whole genome shotgun (WGS) entry which is preliminary data.</text>
</comment>
<name>A0A2M7CI06_9BACT</name>
<protein>
    <recommendedName>
        <fullName evidence="2">YdbS-like PH domain-containing protein</fullName>
    </recommendedName>
</protein>
<evidence type="ECO:0000313" key="4">
    <source>
        <dbReference type="Proteomes" id="UP000229966"/>
    </source>
</evidence>
<keyword evidence="1" id="KW-1133">Transmembrane helix</keyword>
<evidence type="ECO:0000259" key="2">
    <source>
        <dbReference type="Pfam" id="PF03703"/>
    </source>
</evidence>
<feature type="transmembrane region" description="Helical" evidence="1">
    <location>
        <begin position="31"/>
        <end position="51"/>
    </location>
</feature>
<sequence>MPDKIITFEGQKPKEQVINFGRKHPLVMSKMGLIILAVALLIFGLFLKFGFSSVTSYITIITGIIGAVYFSRCWFIYNHSIYIISSDRVISMDQRGFFSRRVSESALDKIVNVTQDVKGLVRTIFDFGDIVIQISGSGNENSIIKLIDVPDPGELQKKITHTASEFAGTEIEVDLGKR</sequence>
<feature type="transmembrane region" description="Helical" evidence="1">
    <location>
        <begin position="57"/>
        <end position="77"/>
    </location>
</feature>
<dbReference type="Pfam" id="PF03703">
    <property type="entry name" value="bPH_2"/>
    <property type="match status" value="1"/>
</dbReference>
<dbReference type="Proteomes" id="UP000229966">
    <property type="component" value="Unassembled WGS sequence"/>
</dbReference>
<dbReference type="PANTHER" id="PTHR37938">
    <property type="entry name" value="BLL0215 PROTEIN"/>
    <property type="match status" value="1"/>
</dbReference>
<feature type="domain" description="YdbS-like PH" evidence="2">
    <location>
        <begin position="79"/>
        <end position="159"/>
    </location>
</feature>
<dbReference type="InterPro" id="IPR005182">
    <property type="entry name" value="YdbS-like_PH"/>
</dbReference>